<dbReference type="PANTHER" id="PTHR35311">
    <property type="entry name" value="KINETOCHORE-ASSOCIATED PROTEIN KNL-2 HOMOLOG"/>
    <property type="match status" value="1"/>
</dbReference>
<evidence type="ECO:0000313" key="3">
    <source>
        <dbReference type="EMBL" id="KAK9288184.1"/>
    </source>
</evidence>
<dbReference type="InterPro" id="IPR015216">
    <property type="entry name" value="SANTA"/>
</dbReference>
<gene>
    <name evidence="3" type="ORF">L1049_016633</name>
</gene>
<dbReference type="PANTHER" id="PTHR35311:SF1">
    <property type="entry name" value="PROTEIN EMBRYO DEFECTIVE 1674"/>
    <property type="match status" value="1"/>
</dbReference>
<dbReference type="EMBL" id="JBBPBK010000003">
    <property type="protein sequence ID" value="KAK9288184.1"/>
    <property type="molecule type" value="Genomic_DNA"/>
</dbReference>
<evidence type="ECO:0000256" key="1">
    <source>
        <dbReference type="SAM" id="MobiDB-lite"/>
    </source>
</evidence>
<organism evidence="3 4">
    <name type="scientific">Liquidambar formosana</name>
    <name type="common">Formosan gum</name>
    <dbReference type="NCBI Taxonomy" id="63359"/>
    <lineage>
        <taxon>Eukaryota</taxon>
        <taxon>Viridiplantae</taxon>
        <taxon>Streptophyta</taxon>
        <taxon>Embryophyta</taxon>
        <taxon>Tracheophyta</taxon>
        <taxon>Spermatophyta</taxon>
        <taxon>Magnoliopsida</taxon>
        <taxon>eudicotyledons</taxon>
        <taxon>Gunneridae</taxon>
        <taxon>Pentapetalae</taxon>
        <taxon>Saxifragales</taxon>
        <taxon>Altingiaceae</taxon>
        <taxon>Liquidambar</taxon>
    </lineage>
</organism>
<protein>
    <recommendedName>
        <fullName evidence="2">SANTA domain-containing protein</fullName>
    </recommendedName>
</protein>
<dbReference type="Pfam" id="PF09133">
    <property type="entry name" value="SANTA"/>
    <property type="match status" value="1"/>
</dbReference>
<evidence type="ECO:0000313" key="4">
    <source>
        <dbReference type="Proteomes" id="UP001415857"/>
    </source>
</evidence>
<sequence>MATLSDSKSDPTHKRKNPTLTNNTLSSATIVSSSFLKSVFLHDWWLIKAHGKGLAVGGFTSTGTLGVKLFCSSAISKRHDANTLETTDGITITISGFINRSQTHQHGFPSEVCNRFLIGFPYYWEEYAARYSGEESHNGCVPTRVSAFEEFKISSGNMKHSFLPVSLYDLPVTRTRDLLMSTLGDSEDCMITKSIFENLLGKFSDKAFQHTGVSNYSKCRH</sequence>
<comment type="caution">
    <text evidence="3">The sequence shown here is derived from an EMBL/GenBank/DDBJ whole genome shotgun (WGS) entry which is preliminary data.</text>
</comment>
<dbReference type="Proteomes" id="UP001415857">
    <property type="component" value="Unassembled WGS sequence"/>
</dbReference>
<evidence type="ECO:0000259" key="2">
    <source>
        <dbReference type="Pfam" id="PF09133"/>
    </source>
</evidence>
<name>A0AAP0S6Q7_LIQFO</name>
<accession>A0AAP0S6Q7</accession>
<dbReference type="InterPro" id="IPR053090">
    <property type="entry name" value="Centromere_KNL-2_homolog"/>
</dbReference>
<feature type="region of interest" description="Disordered" evidence="1">
    <location>
        <begin position="1"/>
        <end position="21"/>
    </location>
</feature>
<dbReference type="AlphaFoldDB" id="A0AAP0S6Q7"/>
<reference evidence="3 4" key="1">
    <citation type="journal article" date="2024" name="Plant J.">
        <title>Genome sequences and population genomics reveal climatic adaptation and genomic divergence between two closely related sweetgum species.</title>
        <authorList>
            <person name="Xu W.Q."/>
            <person name="Ren C.Q."/>
            <person name="Zhang X.Y."/>
            <person name="Comes H.P."/>
            <person name="Liu X.H."/>
            <person name="Li Y.G."/>
            <person name="Kettle C.J."/>
            <person name="Jalonen R."/>
            <person name="Gaisberger H."/>
            <person name="Ma Y.Z."/>
            <person name="Qiu Y.X."/>
        </authorList>
    </citation>
    <scope>NUCLEOTIDE SEQUENCE [LARGE SCALE GENOMIC DNA]</scope>
    <source>
        <strain evidence="3">Hangzhou</strain>
    </source>
</reference>
<feature type="domain" description="SANTA" evidence="2">
    <location>
        <begin position="39"/>
        <end position="127"/>
    </location>
</feature>
<proteinExistence type="predicted"/>
<keyword evidence="4" id="KW-1185">Reference proteome</keyword>